<evidence type="ECO:0000313" key="1">
    <source>
        <dbReference type="EMBL" id="GGL20002.1"/>
    </source>
</evidence>
<organism evidence="1 2">
    <name type="scientific">Nocardia jinanensis</name>
    <dbReference type="NCBI Taxonomy" id="382504"/>
    <lineage>
        <taxon>Bacteria</taxon>
        <taxon>Bacillati</taxon>
        <taxon>Actinomycetota</taxon>
        <taxon>Actinomycetes</taxon>
        <taxon>Mycobacteriales</taxon>
        <taxon>Nocardiaceae</taxon>
        <taxon>Nocardia</taxon>
    </lineage>
</organism>
<dbReference type="AlphaFoldDB" id="A0A917RRG1"/>
<sequence>MAPDRIRFGPHNGGLSMHPFAYHPIELIQAVILAVRCVLHVYSSGTPCVPI</sequence>
<reference evidence="1" key="1">
    <citation type="journal article" date="2014" name="Int. J. Syst. Evol. Microbiol.">
        <title>Complete genome sequence of Corynebacterium casei LMG S-19264T (=DSM 44701T), isolated from a smear-ripened cheese.</title>
        <authorList>
            <consortium name="US DOE Joint Genome Institute (JGI-PGF)"/>
            <person name="Walter F."/>
            <person name="Albersmeier A."/>
            <person name="Kalinowski J."/>
            <person name="Ruckert C."/>
        </authorList>
    </citation>
    <scope>NUCLEOTIDE SEQUENCE</scope>
    <source>
        <strain evidence="1">CGMCC 4.3508</strain>
    </source>
</reference>
<comment type="caution">
    <text evidence="1">The sequence shown here is derived from an EMBL/GenBank/DDBJ whole genome shotgun (WGS) entry which is preliminary data.</text>
</comment>
<proteinExistence type="predicted"/>
<keyword evidence="2" id="KW-1185">Reference proteome</keyword>
<dbReference type="RefSeq" id="WP_156426058.1">
    <property type="nucleotide sequence ID" value="NZ_BMMH01000007.1"/>
</dbReference>
<evidence type="ECO:0000313" key="2">
    <source>
        <dbReference type="Proteomes" id="UP000638263"/>
    </source>
</evidence>
<name>A0A917RRG1_9NOCA</name>
<reference evidence="1" key="2">
    <citation type="submission" date="2020-09" db="EMBL/GenBank/DDBJ databases">
        <authorList>
            <person name="Sun Q."/>
            <person name="Zhou Y."/>
        </authorList>
    </citation>
    <scope>NUCLEOTIDE SEQUENCE</scope>
    <source>
        <strain evidence="1">CGMCC 4.3508</strain>
    </source>
</reference>
<accession>A0A917RRG1</accession>
<dbReference type="EMBL" id="BMMH01000007">
    <property type="protein sequence ID" value="GGL20002.1"/>
    <property type="molecule type" value="Genomic_DNA"/>
</dbReference>
<protein>
    <submittedName>
        <fullName evidence="1">Uncharacterized protein</fullName>
    </submittedName>
</protein>
<gene>
    <name evidence="1" type="ORF">GCM10011588_38450</name>
</gene>
<dbReference type="Proteomes" id="UP000638263">
    <property type="component" value="Unassembled WGS sequence"/>
</dbReference>